<protein>
    <submittedName>
        <fullName evidence="1">Uncharacterized protein</fullName>
    </submittedName>
</protein>
<dbReference type="Proteomes" id="UP001057402">
    <property type="component" value="Chromosome 4"/>
</dbReference>
<reference evidence="2" key="1">
    <citation type="journal article" date="2023" name="Front. Plant Sci.">
        <title>Chromosomal-level genome assembly of Melastoma candidum provides insights into trichome evolution.</title>
        <authorList>
            <person name="Zhong Y."/>
            <person name="Wu W."/>
            <person name="Sun C."/>
            <person name="Zou P."/>
            <person name="Liu Y."/>
            <person name="Dai S."/>
            <person name="Zhou R."/>
        </authorList>
    </citation>
    <scope>NUCLEOTIDE SEQUENCE [LARGE SCALE GENOMIC DNA]</scope>
</reference>
<dbReference type="EMBL" id="CM042883">
    <property type="protein sequence ID" value="KAI4376895.1"/>
    <property type="molecule type" value="Genomic_DNA"/>
</dbReference>
<comment type="caution">
    <text evidence="1">The sequence shown here is derived from an EMBL/GenBank/DDBJ whole genome shotgun (WGS) entry which is preliminary data.</text>
</comment>
<name>A0ACB9RDW1_9MYRT</name>
<accession>A0ACB9RDW1</accession>
<sequence>MSKIIEFSGESDFCSGGSLLTKPKEASLFLTLGRHFDLYFPPSCKRARVSAPIVLQGNQIRTEKKASIDVLPDECLFEILRRLPGGRDRSACACVSKRWLMLASNISSDEFCCSTASVPPNSNDCHGHHGEVSGLSADEDMEDGFLSRTLEGKKVNDVRLAAIAIGTSSQGGLGKLIVRGNNSTRGLTSLGFRAIARCCPSLKTLSISNLSSIGDEGLLEIANGCSQLEKLDLNRCSSLSDRALVALAKNCPNLTDINIDSCPNLGNESLQSIGQYCPNLRSIAIKDCPRVGDQGVASLVSQAGRFLSKLKLQSLDVTDVSLAVVGHYGLAMTDLILTNLCNVGERGFCVVGNGHGLQKLRSVAVTSCQGLTDLGLEALANGCPNLKQICLRKCVHLSDSGLLSFAKAAASVDKLQLEECHRITQRGFLGLLIICGETLKSLSLINCLGLKDFAMGSPRLSSCSSLRSLCVRNCLGFGNSSLAMLGRLCPKLQHIEVSGSPGITDAGLLPLLENCDSGLVKVNFSKCTNLSDKVASAVARMHGWTLEVLNLEGCRKVSDASLLKIAENCPLLNDLDVSMTAITDCGVAALAEANYLNLQILSLSGCSQVSTKCLPSLKKLGNSLSGLNIQRCNGISRSSVDFLVEQLWRCDILY</sequence>
<evidence type="ECO:0000313" key="2">
    <source>
        <dbReference type="Proteomes" id="UP001057402"/>
    </source>
</evidence>
<keyword evidence="2" id="KW-1185">Reference proteome</keyword>
<gene>
    <name evidence="1" type="ORF">MLD38_014603</name>
</gene>
<organism evidence="1 2">
    <name type="scientific">Melastoma candidum</name>
    <dbReference type="NCBI Taxonomy" id="119954"/>
    <lineage>
        <taxon>Eukaryota</taxon>
        <taxon>Viridiplantae</taxon>
        <taxon>Streptophyta</taxon>
        <taxon>Embryophyta</taxon>
        <taxon>Tracheophyta</taxon>
        <taxon>Spermatophyta</taxon>
        <taxon>Magnoliopsida</taxon>
        <taxon>eudicotyledons</taxon>
        <taxon>Gunneridae</taxon>
        <taxon>Pentapetalae</taxon>
        <taxon>rosids</taxon>
        <taxon>malvids</taxon>
        <taxon>Myrtales</taxon>
        <taxon>Melastomataceae</taxon>
        <taxon>Melastomatoideae</taxon>
        <taxon>Melastomateae</taxon>
        <taxon>Melastoma</taxon>
    </lineage>
</organism>
<proteinExistence type="predicted"/>
<evidence type="ECO:0000313" key="1">
    <source>
        <dbReference type="EMBL" id="KAI4376895.1"/>
    </source>
</evidence>